<organism evidence="4 5">
    <name type="scientific">Symbiodinium pilosum</name>
    <name type="common">Dinoflagellate</name>
    <dbReference type="NCBI Taxonomy" id="2952"/>
    <lineage>
        <taxon>Eukaryota</taxon>
        <taxon>Sar</taxon>
        <taxon>Alveolata</taxon>
        <taxon>Dinophyceae</taxon>
        <taxon>Suessiales</taxon>
        <taxon>Symbiodiniaceae</taxon>
        <taxon>Symbiodinium</taxon>
    </lineage>
</organism>
<reference evidence="4" key="1">
    <citation type="submission" date="2021-02" db="EMBL/GenBank/DDBJ databases">
        <authorList>
            <person name="Dougan E. K."/>
            <person name="Rhodes N."/>
            <person name="Thang M."/>
            <person name="Chan C."/>
        </authorList>
    </citation>
    <scope>NUCLEOTIDE SEQUENCE</scope>
</reference>
<keyword evidence="1" id="KW-0862">Zinc</keyword>
<protein>
    <recommendedName>
        <fullName evidence="3">C3H1-type domain-containing protein</fullName>
    </recommendedName>
</protein>
<dbReference type="OrthoDB" id="447678at2759"/>
<feature type="domain" description="C3H1-type" evidence="3">
    <location>
        <begin position="247"/>
        <end position="275"/>
    </location>
</feature>
<dbReference type="InterPro" id="IPR000571">
    <property type="entry name" value="Znf_CCCH"/>
</dbReference>
<name>A0A812L1X0_SYMPI</name>
<proteinExistence type="predicted"/>
<comment type="caution">
    <text evidence="4">The sequence shown here is derived from an EMBL/GenBank/DDBJ whole genome shotgun (WGS) entry which is preliminary data.</text>
</comment>
<feature type="compositionally biased region" description="Basic and acidic residues" evidence="2">
    <location>
        <begin position="194"/>
        <end position="204"/>
    </location>
</feature>
<evidence type="ECO:0000313" key="4">
    <source>
        <dbReference type="EMBL" id="CAE7240060.1"/>
    </source>
</evidence>
<accession>A0A812L1X0</accession>
<keyword evidence="5" id="KW-1185">Reference proteome</keyword>
<evidence type="ECO:0000256" key="1">
    <source>
        <dbReference type="PROSITE-ProRule" id="PRU00723"/>
    </source>
</evidence>
<feature type="non-terminal residue" evidence="4">
    <location>
        <position position="1"/>
    </location>
</feature>
<evidence type="ECO:0000259" key="3">
    <source>
        <dbReference type="PROSITE" id="PS50103"/>
    </source>
</evidence>
<dbReference type="GO" id="GO:0008270">
    <property type="term" value="F:zinc ion binding"/>
    <property type="evidence" value="ECO:0007669"/>
    <property type="project" value="UniProtKB-KW"/>
</dbReference>
<gene>
    <name evidence="4" type="ORF">SPIL2461_LOCUS4079</name>
</gene>
<sequence length="542" mass="58997">VAAEVSRAMVSVLDSEAHFERKAKEAGITVSDPDAASNQIVYLAPEKCVSRLYEVAQSKPITKQVDIEASKLVIKEAADPVEAPTNGAMALFDALRRRGLALCFANLIHWPNYERYLNTLFNHLHREAKPGYLRCAIRQLVEADRLCWSRLIEQNVKPRPNPGDPLPLDSKLQATLESYDVSFELMPLPQQPPKRKESWPDRAPKVPKGGAKGKGQNKGKGAGKPAARSMIKIPWGIRSKGGTAETPHGSRICFDYSLGECKLGDACAKGKHVCAYRKGGIVGLRSACKRLPACTEVLARYVRQEQPDAVFSSIAILDNVPSGFHKDVANAHCDNYVFKMSEFSDGGVWCEDAQGTDVRSVNGAQVPGRVLPFCNYTLRLPAYKALRATEPWSGSRIVLVSYCLQNLSSLPPAQANQLAQLGFQPDLATGDLHASMQTHAPCQTMSEEDEAPVSTPSKHSDKPLVLELCAGTAGLSAALIEVNFDIVAFDHKGIPGAKAAIQIADEHGFALAKRPPPSPALRRMLRCPCLRRSKQGKGDCFS</sequence>
<keyword evidence="1" id="KW-0863">Zinc-finger</keyword>
<feature type="zinc finger region" description="C3H1-type" evidence="1">
    <location>
        <begin position="247"/>
        <end position="275"/>
    </location>
</feature>
<evidence type="ECO:0000256" key="2">
    <source>
        <dbReference type="SAM" id="MobiDB-lite"/>
    </source>
</evidence>
<dbReference type="PROSITE" id="PS50103">
    <property type="entry name" value="ZF_C3H1"/>
    <property type="match status" value="1"/>
</dbReference>
<keyword evidence="1" id="KW-0479">Metal-binding</keyword>
<dbReference type="Proteomes" id="UP000649617">
    <property type="component" value="Unassembled WGS sequence"/>
</dbReference>
<dbReference type="AlphaFoldDB" id="A0A812L1X0"/>
<evidence type="ECO:0000313" key="5">
    <source>
        <dbReference type="Proteomes" id="UP000649617"/>
    </source>
</evidence>
<feature type="compositionally biased region" description="Gly residues" evidence="2">
    <location>
        <begin position="210"/>
        <end position="222"/>
    </location>
</feature>
<feature type="region of interest" description="Disordered" evidence="2">
    <location>
        <begin position="187"/>
        <end position="227"/>
    </location>
</feature>
<dbReference type="EMBL" id="CAJNIZ010005234">
    <property type="protein sequence ID" value="CAE7240060.1"/>
    <property type="molecule type" value="Genomic_DNA"/>
</dbReference>